<keyword evidence="3" id="KW-1185">Reference proteome</keyword>
<feature type="domain" description="CobN/magnesium chelatase" evidence="1">
    <location>
        <begin position="142"/>
        <end position="689"/>
    </location>
</feature>
<dbReference type="PANTHER" id="PTHR44119">
    <property type="entry name" value="MAGNESIUM-CHELATASE SUBUNIT CHLH, CHLOROPLASTIC"/>
    <property type="match status" value="1"/>
</dbReference>
<dbReference type="InterPro" id="IPR003672">
    <property type="entry name" value="CobN/Mg_chltase"/>
</dbReference>
<proteinExistence type="predicted"/>
<dbReference type="CDD" id="cd10150">
    <property type="entry name" value="CobN_like"/>
    <property type="match status" value="1"/>
</dbReference>
<dbReference type="PANTHER" id="PTHR44119:SF4">
    <property type="entry name" value="AEROBIC COBALTOCHELATASE SUBUNIT COBN"/>
    <property type="match status" value="1"/>
</dbReference>
<feature type="domain" description="CobN/magnesium chelatase" evidence="1">
    <location>
        <begin position="695"/>
        <end position="1105"/>
    </location>
</feature>
<evidence type="ECO:0000313" key="3">
    <source>
        <dbReference type="Proteomes" id="UP000223527"/>
    </source>
</evidence>
<name>A0A2C7AC97_9PROT</name>
<dbReference type="AlphaFoldDB" id="A0A2C7AC97"/>
<organism evidence="2 3">
    <name type="scientific">Teichococcus rhizosphaerae</name>
    <dbReference type="NCBI Taxonomy" id="1335062"/>
    <lineage>
        <taxon>Bacteria</taxon>
        <taxon>Pseudomonadati</taxon>
        <taxon>Pseudomonadota</taxon>
        <taxon>Alphaproteobacteria</taxon>
        <taxon>Acetobacterales</taxon>
        <taxon>Roseomonadaceae</taxon>
        <taxon>Roseomonas</taxon>
    </lineage>
</organism>
<dbReference type="NCBIfam" id="NF008973">
    <property type="entry name" value="PRK12321.1"/>
    <property type="match status" value="1"/>
</dbReference>
<dbReference type="OrthoDB" id="9757976at2"/>
<dbReference type="Proteomes" id="UP000223527">
    <property type="component" value="Unassembled WGS sequence"/>
</dbReference>
<dbReference type="RefSeq" id="WP_099096191.1">
    <property type="nucleotide sequence ID" value="NZ_PDNU01000028.1"/>
</dbReference>
<dbReference type="Pfam" id="PF02514">
    <property type="entry name" value="CobN-Mg_chel"/>
    <property type="match status" value="2"/>
</dbReference>
<evidence type="ECO:0000259" key="1">
    <source>
        <dbReference type="Pfam" id="PF02514"/>
    </source>
</evidence>
<protein>
    <submittedName>
        <fullName evidence="2">Cobaltochelatase subunit CobN</fullName>
    </submittedName>
</protein>
<dbReference type="EMBL" id="PDNU01000028">
    <property type="protein sequence ID" value="PHK94277.1"/>
    <property type="molecule type" value="Genomic_DNA"/>
</dbReference>
<reference evidence="2 3" key="1">
    <citation type="submission" date="2017-10" db="EMBL/GenBank/DDBJ databases">
        <authorList>
            <person name="Banno H."/>
            <person name="Chua N.-H."/>
        </authorList>
    </citation>
    <scope>NUCLEOTIDE SEQUENCE [LARGE SCALE GENOMIC DNA]</scope>
    <source>
        <strain evidence="2 3">YW11</strain>
    </source>
</reference>
<evidence type="ECO:0000313" key="2">
    <source>
        <dbReference type="EMBL" id="PHK94277.1"/>
    </source>
</evidence>
<comment type="caution">
    <text evidence="2">The sequence shown here is derived from an EMBL/GenBank/DDBJ whole genome shotgun (WGS) entry which is preliminary data.</text>
</comment>
<sequence length="1107" mass="117046">MHLLLRETRSLDETEQAEDLGHAPADIVLLSFSDSDLGAAAMGWSLLPEPRPALRLANLARLRHPMSVDLYAEDTLARSRCVVIRLLGGLEYWRYGAEEVAALCRREGIPLALLPGDGRDDEKLAALSTVPPAAYARMDALLSAGGPNNLAAALRLAAHWAGLGPDDGAAPLPLPSCGEHALGAEEHDPQAVIVFYRSHLLSGDIAPMLALAAALRARGLRVRGLFVASLKEPASAALAREKLASWRPAVVLNATAFSARQDGASPLEAARAPILQLILSGAARALWEASPRGLSQGDLAMQVVLPELDGRLLTAAIGFKAEAEKLPGLEQSRTLLAPDEAGIALAAGRALGWARLAATPRAARRIAVLLSDYPAVGGQAGHAVGLDSFASLAALLEDLSAGGYTAGEARPGAAALAHALVRGEPSPFLPLAEYRAAFAALPAALADRITAAWGDPADDPACRDGAFQARHLRLGHLLLAVQPDRGGALDRSAAYHDPDTPPRHGYVAFYLALRRRADALVHLGTHGTLEWLPGKAVALSGACAPAALLGGLPVIYPFIANNPGEAAVARRRLGAVTLGHLTPPLKSAGHHGAAAELERLIDEYAAADGLDRRRTALLRRTILERAEEAGLLAEGHIPRDIPEEEALSRLDAWLCDVKELQIRDGLHVFGRAPAPERRALLLEALCRATPGFDAARLDASPPAERAALLDALDGRFIAPGPAGAPTRGRADVLPTGRNLYSIDPRGVPTRSALALAEKAAAELLRRHRQDQGDWPRHMVIDLWGSATMRTGGEDLALALLLLGARPVWDNTSARVTGVEIIPLALLDRPRVDVTLRISGLFRDAFPAQIALFDEAVRAVAARDEAAEWNPLAAAARGLEGAALRQATARVFGAAPGAYGTGVEEMLARGAWERREDLGRAWIANSAAAYGQGLDGTAAPEALQARLALADAFLHSQDHAETDLLESPDIAAHAGGFAAAASLLGAAPALYHADTARPGAPRLRALPEEVARVVRGRAANPAWIAGMMRHGHQGAAGIARAIEALHGFAATLPARFDRQFDLLHDATIGDEAVVRFMEEHNPEALEALRARFDEARSRGLWHARRNDV</sequence>
<gene>
    <name evidence="2" type="ORF">CR162_14190</name>
</gene>
<accession>A0A2C7AC97</accession>